<reference evidence="1" key="1">
    <citation type="journal article" date="2021" name="New Phytol.">
        <title>Evolutionary innovations through gain and loss of genes in the ectomycorrhizal Boletales.</title>
        <authorList>
            <person name="Wu G."/>
            <person name="Miyauchi S."/>
            <person name="Morin E."/>
            <person name="Kuo A."/>
            <person name="Drula E."/>
            <person name="Varga T."/>
            <person name="Kohler A."/>
            <person name="Feng B."/>
            <person name="Cao Y."/>
            <person name="Lipzen A."/>
            <person name="Daum C."/>
            <person name="Hundley H."/>
            <person name="Pangilinan J."/>
            <person name="Johnson J."/>
            <person name="Barry K."/>
            <person name="LaButti K."/>
            <person name="Ng V."/>
            <person name="Ahrendt S."/>
            <person name="Min B."/>
            <person name="Choi I.G."/>
            <person name="Park H."/>
            <person name="Plett J.M."/>
            <person name="Magnuson J."/>
            <person name="Spatafora J.W."/>
            <person name="Nagy L.G."/>
            <person name="Henrissat B."/>
            <person name="Grigoriev I.V."/>
            <person name="Yang Z.L."/>
            <person name="Xu J."/>
            <person name="Martin F.M."/>
        </authorList>
    </citation>
    <scope>NUCLEOTIDE SEQUENCE</scope>
    <source>
        <strain evidence="1">KUC20120723A-06</strain>
    </source>
</reference>
<dbReference type="Proteomes" id="UP000790709">
    <property type="component" value="Unassembled WGS sequence"/>
</dbReference>
<gene>
    <name evidence="1" type="ORF">BV22DRAFT_1037085</name>
</gene>
<proteinExistence type="predicted"/>
<evidence type="ECO:0000313" key="2">
    <source>
        <dbReference type="Proteomes" id="UP000790709"/>
    </source>
</evidence>
<organism evidence="1 2">
    <name type="scientific">Leucogyrophana mollusca</name>
    <dbReference type="NCBI Taxonomy" id="85980"/>
    <lineage>
        <taxon>Eukaryota</taxon>
        <taxon>Fungi</taxon>
        <taxon>Dikarya</taxon>
        <taxon>Basidiomycota</taxon>
        <taxon>Agaricomycotina</taxon>
        <taxon>Agaricomycetes</taxon>
        <taxon>Agaricomycetidae</taxon>
        <taxon>Boletales</taxon>
        <taxon>Boletales incertae sedis</taxon>
        <taxon>Leucogyrophana</taxon>
    </lineage>
</organism>
<sequence length="655" mass="71676">MPLTAASFLEDSRPPTPSGTLTPNTQPPAKKRKQPASAAIPESSPAPADPNNPSAVANVVLPARHDFFSRPRLTISRFPTFQDNNSQYHSTDQLAMNRIGFRYVPAGVAPPGSALPCRTIESAPPSYRVSWEDRSPFVRVTPDGLGLAGGTGFRSARCNAPIREGKWYIEVRVEEGGGDRSADAPDANSREGSHVRLGWARREAPLNGPVGLDAYSYGYRDKTGEKVTLSRPRPYGRPFHTGDVIGMYISLPSRRTPDENDPHDPARIRRERIAIEFKGQEYFESLEYPQSKEMIALMDYSNKSTSTASLPSAPLNKKSGGVKNLPERGGRPAPGTEAPVLRPLPVLAGSHIAFFVNGECQGPAFSDLYDYLPLRTTPASRKKDKESSKKRAREGAPREHKENPFDDGTLGYYPFISLFNHARVHINPGPDFAFPPPSDVERVLSGTGEPESSQRTWRPVSERYSEYMQEQWAIDAQEEEEGKIEAAKMAELDKVEEGKRAQKEKRKAQADARKKAKKEAERRAASTLSARDASVASAREPSVLSARGSSAARESPPVISDDRFGPAMSLPALHVSTYDGDQAYSPAPTAGSSADYYGIIPEAESGYNSEAADGDQDGEERADVDMAEGEGSSFHSPRTKLEFPPEIDIHLEELL</sequence>
<comment type="caution">
    <text evidence="1">The sequence shown here is derived from an EMBL/GenBank/DDBJ whole genome shotgun (WGS) entry which is preliminary data.</text>
</comment>
<name>A0ACB8BDP3_9AGAM</name>
<keyword evidence="2" id="KW-1185">Reference proteome</keyword>
<dbReference type="EMBL" id="MU266471">
    <property type="protein sequence ID" value="KAH7922823.1"/>
    <property type="molecule type" value="Genomic_DNA"/>
</dbReference>
<evidence type="ECO:0000313" key="1">
    <source>
        <dbReference type="EMBL" id="KAH7922823.1"/>
    </source>
</evidence>
<protein>
    <submittedName>
        <fullName evidence="1">Uncharacterized protein</fullName>
    </submittedName>
</protein>
<accession>A0ACB8BDP3</accession>